<dbReference type="Gene3D" id="3.30.2010.10">
    <property type="entry name" value="Metalloproteases ('zincins'), catalytic domain"/>
    <property type="match status" value="1"/>
</dbReference>
<evidence type="ECO:0000313" key="17">
    <source>
        <dbReference type="EMBL" id="PSX12398.1"/>
    </source>
</evidence>
<keyword evidence="6 14" id="KW-0479">Metal-binding</keyword>
<keyword evidence="9 14" id="KW-1133">Transmembrane helix</keyword>
<proteinExistence type="inferred from homology"/>
<dbReference type="AlphaFoldDB" id="A0A855SMS7"/>
<evidence type="ECO:0000256" key="7">
    <source>
        <dbReference type="ARBA" id="ARBA00022801"/>
    </source>
</evidence>
<organism evidence="16 19">
    <name type="scientific">Photobacterium angustum</name>
    <dbReference type="NCBI Taxonomy" id="661"/>
    <lineage>
        <taxon>Bacteria</taxon>
        <taxon>Pseudomonadati</taxon>
        <taxon>Pseudomonadota</taxon>
        <taxon>Gammaproteobacteria</taxon>
        <taxon>Vibrionales</taxon>
        <taxon>Vibrionaceae</taxon>
        <taxon>Photobacterium</taxon>
    </lineage>
</organism>
<dbReference type="CDD" id="cd07335">
    <property type="entry name" value="M48B_HtpX_like"/>
    <property type="match status" value="1"/>
</dbReference>
<dbReference type="GeneID" id="61227978"/>
<evidence type="ECO:0000256" key="9">
    <source>
        <dbReference type="ARBA" id="ARBA00022989"/>
    </source>
</evidence>
<evidence type="ECO:0000256" key="10">
    <source>
        <dbReference type="ARBA" id="ARBA00023049"/>
    </source>
</evidence>
<dbReference type="HAMAP" id="MF_00188">
    <property type="entry name" value="Pept_M48_protease_HtpX"/>
    <property type="match status" value="1"/>
</dbReference>
<evidence type="ECO:0000313" key="18">
    <source>
        <dbReference type="Proteomes" id="UP000240989"/>
    </source>
</evidence>
<dbReference type="Proteomes" id="UP000241440">
    <property type="component" value="Unassembled WGS sequence"/>
</dbReference>
<reference evidence="18 19" key="1">
    <citation type="submission" date="2018-01" db="EMBL/GenBank/DDBJ databases">
        <title>Whole genome sequencing of Histamine producing bacteria.</title>
        <authorList>
            <person name="Butler K."/>
        </authorList>
    </citation>
    <scope>NUCLEOTIDE SEQUENCE [LARGE SCALE GENOMIC DNA]</scope>
    <source>
        <strain evidence="16 19">A2-1</strain>
        <strain evidence="17 18">A6-1</strain>
    </source>
</reference>
<evidence type="ECO:0000256" key="8">
    <source>
        <dbReference type="ARBA" id="ARBA00022833"/>
    </source>
</evidence>
<feature type="transmembrane region" description="Helical" evidence="14">
    <location>
        <begin position="37"/>
        <end position="57"/>
    </location>
</feature>
<evidence type="ECO:0000256" key="1">
    <source>
        <dbReference type="ARBA" id="ARBA00004429"/>
    </source>
</evidence>
<dbReference type="InterPro" id="IPR001915">
    <property type="entry name" value="Peptidase_M48"/>
</dbReference>
<evidence type="ECO:0000313" key="16">
    <source>
        <dbReference type="EMBL" id="PSX09746.1"/>
    </source>
</evidence>
<evidence type="ECO:0000256" key="13">
    <source>
        <dbReference type="ARBA" id="ARBA00080389"/>
    </source>
</evidence>
<dbReference type="FunFam" id="3.30.2010.10:FF:000001">
    <property type="entry name" value="Protease HtpX"/>
    <property type="match status" value="1"/>
</dbReference>
<keyword evidence="3 14" id="KW-1003">Cell membrane</keyword>
<keyword evidence="4 14" id="KW-0645">Protease</keyword>
<dbReference type="GO" id="GO:0004222">
    <property type="term" value="F:metalloendopeptidase activity"/>
    <property type="evidence" value="ECO:0007669"/>
    <property type="project" value="UniProtKB-UniRule"/>
</dbReference>
<feature type="transmembrane region" description="Helical" evidence="14">
    <location>
        <begin position="162"/>
        <end position="182"/>
    </location>
</feature>
<dbReference type="EMBL" id="PYOY01000001">
    <property type="protein sequence ID" value="PSX09746.1"/>
    <property type="molecule type" value="Genomic_DNA"/>
</dbReference>
<dbReference type="GO" id="GO:0005886">
    <property type="term" value="C:plasma membrane"/>
    <property type="evidence" value="ECO:0007669"/>
    <property type="project" value="UniProtKB-SubCell"/>
</dbReference>
<feature type="active site" evidence="14">
    <location>
        <position position="144"/>
    </location>
</feature>
<dbReference type="GO" id="GO:0008270">
    <property type="term" value="F:zinc ion binding"/>
    <property type="evidence" value="ECO:0007669"/>
    <property type="project" value="UniProtKB-UniRule"/>
</dbReference>
<accession>A0A855SMS7</accession>
<keyword evidence="5 14" id="KW-0812">Transmembrane</keyword>
<dbReference type="InterPro" id="IPR022919">
    <property type="entry name" value="Pept_M48_protease_HtpX"/>
</dbReference>
<evidence type="ECO:0000259" key="15">
    <source>
        <dbReference type="Pfam" id="PF01435"/>
    </source>
</evidence>
<keyword evidence="11 14" id="KW-0472">Membrane</keyword>
<dbReference type="GO" id="GO:0006508">
    <property type="term" value="P:proteolysis"/>
    <property type="evidence" value="ECO:0007669"/>
    <property type="project" value="UniProtKB-KW"/>
</dbReference>
<name>A0A855SMS7_PHOAN</name>
<feature type="transmembrane region" description="Helical" evidence="14">
    <location>
        <begin position="194"/>
        <end position="219"/>
    </location>
</feature>
<evidence type="ECO:0000256" key="6">
    <source>
        <dbReference type="ARBA" id="ARBA00022723"/>
    </source>
</evidence>
<dbReference type="InterPro" id="IPR050083">
    <property type="entry name" value="HtpX_protease"/>
</dbReference>
<dbReference type="Proteomes" id="UP000240989">
    <property type="component" value="Unassembled WGS sequence"/>
</dbReference>
<dbReference type="NCBIfam" id="NF003965">
    <property type="entry name" value="PRK05457.1"/>
    <property type="match status" value="1"/>
</dbReference>
<comment type="similarity">
    <text evidence="2 14">Belongs to the peptidase M48B family.</text>
</comment>
<feature type="domain" description="Peptidase M48" evidence="15">
    <location>
        <begin position="78"/>
        <end position="289"/>
    </location>
</feature>
<evidence type="ECO:0000256" key="5">
    <source>
        <dbReference type="ARBA" id="ARBA00022692"/>
    </source>
</evidence>
<keyword evidence="8 14" id="KW-0862">Zinc</keyword>
<protein>
    <recommendedName>
        <fullName evidence="12 14">Protease HtpX</fullName>
        <ecNumber evidence="14">3.4.24.-</ecNumber>
    </recommendedName>
    <alternativeName>
        <fullName evidence="13 14">Heat shock protein HtpX</fullName>
    </alternativeName>
</protein>
<dbReference type="PANTHER" id="PTHR43221">
    <property type="entry name" value="PROTEASE HTPX"/>
    <property type="match status" value="1"/>
</dbReference>
<keyword evidence="7 14" id="KW-0378">Hydrolase</keyword>
<dbReference type="RefSeq" id="WP_045082958.1">
    <property type="nucleotide sequence ID" value="NZ_JZSV01000001.1"/>
</dbReference>
<gene>
    <name evidence="14" type="primary">htpX</name>
    <name evidence="17" type="ORF">C0W27_04215</name>
    <name evidence="16" type="ORF">C0W41_02840</name>
</gene>
<evidence type="ECO:0000256" key="2">
    <source>
        <dbReference type="ARBA" id="ARBA00009779"/>
    </source>
</evidence>
<dbReference type="EMBL" id="PYOU01000002">
    <property type="protein sequence ID" value="PSX12398.1"/>
    <property type="molecule type" value="Genomic_DNA"/>
</dbReference>
<feature type="binding site" evidence="14">
    <location>
        <position position="143"/>
    </location>
    <ligand>
        <name>Zn(2+)</name>
        <dbReference type="ChEBI" id="CHEBI:29105"/>
        <note>catalytic</note>
    </ligand>
</feature>
<sequence>MKRIALFLLTNLAVMLVFSVVLNIVYAVTGMQPGSLSGLLVMAALFGFGGSLVSLMMSKSMALRSVGGVVIESPRNETEHWLMETVSRQAQQAGIGMPTVAIYDSPDINAFATGAKRDDSLVAVSTGLLHSMTRDEAEAVLAHEVSHVANGDMVTMTLMQGVVNTFVIFVSRLVAGAISGVNNSDEEGESGGSYMTYFIVSTIMEILFGFLASILTMWYSRHREFYADAGSAKLVGREKMIAALERLKVSHEPQLEGSMMAFGINGKKSLSELFMTHPPLEKRIEALRQGEYLNK</sequence>
<keyword evidence="10 14" id="KW-0482">Metalloprotease</keyword>
<evidence type="ECO:0000256" key="12">
    <source>
        <dbReference type="ARBA" id="ARBA00071790"/>
    </source>
</evidence>
<evidence type="ECO:0000256" key="11">
    <source>
        <dbReference type="ARBA" id="ARBA00023136"/>
    </source>
</evidence>
<comment type="cofactor">
    <cofactor evidence="14">
        <name>Zn(2+)</name>
        <dbReference type="ChEBI" id="CHEBI:29105"/>
    </cofactor>
    <text evidence="14">Binds 1 zinc ion per subunit.</text>
</comment>
<feature type="binding site" evidence="14">
    <location>
        <position position="224"/>
    </location>
    <ligand>
        <name>Zn(2+)</name>
        <dbReference type="ChEBI" id="CHEBI:29105"/>
        <note>catalytic</note>
    </ligand>
</feature>
<comment type="subcellular location">
    <subcellularLocation>
        <location evidence="1">Cell inner membrane</location>
        <topology evidence="1">Multi-pass membrane protein</topology>
    </subcellularLocation>
    <subcellularLocation>
        <location evidence="14">Cell membrane</location>
        <topology evidence="14">Multi-pass membrane protein</topology>
    </subcellularLocation>
</comment>
<feature type="binding site" evidence="14">
    <location>
        <position position="147"/>
    </location>
    <ligand>
        <name>Zn(2+)</name>
        <dbReference type="ChEBI" id="CHEBI:29105"/>
        <note>catalytic</note>
    </ligand>
</feature>
<dbReference type="Pfam" id="PF01435">
    <property type="entry name" value="Peptidase_M48"/>
    <property type="match status" value="1"/>
</dbReference>
<evidence type="ECO:0000256" key="14">
    <source>
        <dbReference type="HAMAP-Rule" id="MF_00188"/>
    </source>
</evidence>
<dbReference type="PANTHER" id="PTHR43221:SF1">
    <property type="entry name" value="PROTEASE HTPX"/>
    <property type="match status" value="1"/>
</dbReference>
<evidence type="ECO:0000256" key="3">
    <source>
        <dbReference type="ARBA" id="ARBA00022475"/>
    </source>
</evidence>
<keyword evidence="18" id="KW-1185">Reference proteome</keyword>
<keyword evidence="14" id="KW-0346">Stress response</keyword>
<comment type="caution">
    <text evidence="16">The sequence shown here is derived from an EMBL/GenBank/DDBJ whole genome shotgun (WGS) entry which is preliminary data.</text>
</comment>
<evidence type="ECO:0000256" key="4">
    <source>
        <dbReference type="ARBA" id="ARBA00022670"/>
    </source>
</evidence>
<dbReference type="EC" id="3.4.24.-" evidence="14"/>
<evidence type="ECO:0000313" key="19">
    <source>
        <dbReference type="Proteomes" id="UP000241440"/>
    </source>
</evidence>